<comment type="caution">
    <text evidence="1">The sequence shown here is derived from an EMBL/GenBank/DDBJ whole genome shotgun (WGS) entry which is preliminary data.</text>
</comment>
<organism evidence="1 2">
    <name type="scientific">Comamonas terrae</name>
    <dbReference type="NCBI Taxonomy" id="673548"/>
    <lineage>
        <taxon>Bacteria</taxon>
        <taxon>Pseudomonadati</taxon>
        <taxon>Pseudomonadota</taxon>
        <taxon>Betaproteobacteria</taxon>
        <taxon>Burkholderiales</taxon>
        <taxon>Comamonadaceae</taxon>
        <taxon>Comamonas</taxon>
    </lineage>
</organism>
<dbReference type="Gene3D" id="3.40.50.300">
    <property type="entry name" value="P-loop containing nucleotide triphosphate hydrolases"/>
    <property type="match status" value="1"/>
</dbReference>
<proteinExistence type="predicted"/>
<dbReference type="RefSeq" id="WP_083526506.1">
    <property type="nucleotide sequence ID" value="NZ_BCNT01000003.1"/>
</dbReference>
<accession>A0ABW5UHV9</accession>
<dbReference type="InterPro" id="IPR050678">
    <property type="entry name" value="DNA_Partitioning_ATPase"/>
</dbReference>
<keyword evidence="2" id="KW-1185">Reference proteome</keyword>
<sequence>MQRLVFLSPLGGAGCTTLAAHVAALAAQRGSVCLALDLSPGNMLGRHLGLPSCAAQGWSHALLHNQWWGRAAMANSAGLQYLPHGHLDDEACSRLQAHWLRHPGWLAENLQALDMPSSALAVMDAPSPCTPLGRQALQAADLAVVVLDASERALQAQPAVQALQQCLAPGARLRLVVNRYAPRRPSQQAALERLRQQWGNALLLDLIHDDEAICEALSQGLCVHQSMPQAQSAHDFQGLAFRLLSDLGLLPQDPP</sequence>
<name>A0ABW5UHV9_9BURK</name>
<dbReference type="InterPro" id="IPR017746">
    <property type="entry name" value="Cellulose_synthase_operon_BcsQ"/>
</dbReference>
<dbReference type="SUPFAM" id="SSF52540">
    <property type="entry name" value="P-loop containing nucleoside triphosphate hydrolases"/>
    <property type="match status" value="1"/>
</dbReference>
<gene>
    <name evidence="1" type="primary">bcsQ</name>
    <name evidence="1" type="ORF">ACFSW6_02195</name>
</gene>
<dbReference type="NCBIfam" id="TIGR03371">
    <property type="entry name" value="cellulose_yhjQ"/>
    <property type="match status" value="1"/>
</dbReference>
<dbReference type="PANTHER" id="PTHR13696:SF99">
    <property type="entry name" value="COBYRINIC ACID AC-DIAMIDE SYNTHASE"/>
    <property type="match status" value="1"/>
</dbReference>
<protein>
    <submittedName>
        <fullName evidence="1">Cellulose biosynthesis protein BcsQ</fullName>
    </submittedName>
</protein>
<dbReference type="PROSITE" id="PS51257">
    <property type="entry name" value="PROKAR_LIPOPROTEIN"/>
    <property type="match status" value="1"/>
</dbReference>
<evidence type="ECO:0000313" key="1">
    <source>
        <dbReference type="EMBL" id="MFD2752883.1"/>
    </source>
</evidence>
<evidence type="ECO:0000313" key="2">
    <source>
        <dbReference type="Proteomes" id="UP001597463"/>
    </source>
</evidence>
<reference evidence="2" key="1">
    <citation type="journal article" date="2019" name="Int. J. Syst. Evol. Microbiol.">
        <title>The Global Catalogue of Microorganisms (GCM) 10K type strain sequencing project: providing services to taxonomists for standard genome sequencing and annotation.</title>
        <authorList>
            <consortium name="The Broad Institute Genomics Platform"/>
            <consortium name="The Broad Institute Genome Sequencing Center for Infectious Disease"/>
            <person name="Wu L."/>
            <person name="Ma J."/>
        </authorList>
    </citation>
    <scope>NUCLEOTIDE SEQUENCE [LARGE SCALE GENOMIC DNA]</scope>
    <source>
        <strain evidence="2">TISTR 1906</strain>
    </source>
</reference>
<dbReference type="Proteomes" id="UP001597463">
    <property type="component" value="Unassembled WGS sequence"/>
</dbReference>
<dbReference type="InterPro" id="IPR027417">
    <property type="entry name" value="P-loop_NTPase"/>
</dbReference>
<dbReference type="PANTHER" id="PTHR13696">
    <property type="entry name" value="P-LOOP CONTAINING NUCLEOSIDE TRIPHOSPHATE HYDROLASE"/>
    <property type="match status" value="1"/>
</dbReference>
<dbReference type="EMBL" id="JBHUMV010000001">
    <property type="protein sequence ID" value="MFD2752883.1"/>
    <property type="molecule type" value="Genomic_DNA"/>
</dbReference>
<dbReference type="Pfam" id="PF06564">
    <property type="entry name" value="CBP_BcsQ"/>
    <property type="match status" value="1"/>
</dbReference>